<evidence type="ECO:0000256" key="4">
    <source>
        <dbReference type="ARBA" id="ARBA00022833"/>
    </source>
</evidence>
<gene>
    <name evidence="10" type="ORF">QN277_016580</name>
</gene>
<evidence type="ECO:0000256" key="8">
    <source>
        <dbReference type="SAM" id="MobiDB-lite"/>
    </source>
</evidence>
<reference evidence="10" key="1">
    <citation type="submission" date="2023-10" db="EMBL/GenBank/DDBJ databases">
        <title>Chromosome-level genome of the transformable northern wattle, Acacia crassicarpa.</title>
        <authorList>
            <person name="Massaro I."/>
            <person name="Sinha N.R."/>
            <person name="Poethig S."/>
            <person name="Leichty A.R."/>
        </authorList>
    </citation>
    <scope>NUCLEOTIDE SEQUENCE</scope>
    <source>
        <strain evidence="10">Acra3RX</strain>
        <tissue evidence="10">Leaf</tissue>
    </source>
</reference>
<dbReference type="InterPro" id="IPR013087">
    <property type="entry name" value="Znf_C2H2_type"/>
</dbReference>
<dbReference type="GO" id="GO:0000976">
    <property type="term" value="F:transcription cis-regulatory region binding"/>
    <property type="evidence" value="ECO:0007669"/>
    <property type="project" value="TreeGrafter"/>
</dbReference>
<feature type="compositionally biased region" description="Basic and acidic residues" evidence="8">
    <location>
        <begin position="217"/>
        <end position="226"/>
    </location>
</feature>
<feature type="domain" description="C2H2-type" evidence="9">
    <location>
        <begin position="62"/>
        <end position="89"/>
    </location>
</feature>
<dbReference type="PROSITE" id="PS50157">
    <property type="entry name" value="ZINC_FINGER_C2H2_2"/>
    <property type="match status" value="3"/>
</dbReference>
<proteinExistence type="predicted"/>
<dbReference type="SUPFAM" id="SSF57667">
    <property type="entry name" value="beta-beta-alpha zinc fingers"/>
    <property type="match status" value="2"/>
</dbReference>
<feature type="compositionally biased region" description="Low complexity" evidence="8">
    <location>
        <begin position="560"/>
        <end position="570"/>
    </location>
</feature>
<dbReference type="AlphaFoldDB" id="A0AAE1TBQ3"/>
<keyword evidence="3 7" id="KW-0863">Zinc-finger</keyword>
<feature type="domain" description="C2H2-type" evidence="9">
    <location>
        <begin position="132"/>
        <end position="159"/>
    </location>
</feature>
<dbReference type="PROSITE" id="PS00028">
    <property type="entry name" value="ZINC_FINGER_C2H2_1"/>
    <property type="match status" value="3"/>
</dbReference>
<feature type="region of interest" description="Disordered" evidence="8">
    <location>
        <begin position="282"/>
        <end position="307"/>
    </location>
</feature>
<feature type="compositionally biased region" description="Basic and acidic residues" evidence="8">
    <location>
        <begin position="1"/>
        <end position="35"/>
    </location>
</feature>
<evidence type="ECO:0000256" key="1">
    <source>
        <dbReference type="ARBA" id="ARBA00022723"/>
    </source>
</evidence>
<dbReference type="InterPro" id="IPR044653">
    <property type="entry name" value="AZF1/2/3-like"/>
</dbReference>
<comment type="caution">
    <text evidence="10">The sequence shown here is derived from an EMBL/GenBank/DDBJ whole genome shotgun (WGS) entry which is preliminary data.</text>
</comment>
<evidence type="ECO:0000256" key="2">
    <source>
        <dbReference type="ARBA" id="ARBA00022737"/>
    </source>
</evidence>
<dbReference type="PANTHER" id="PTHR45988:SF18">
    <property type="entry name" value="C2H2-TYPE ZINC FINGER FAMILY PROTEIN"/>
    <property type="match status" value="1"/>
</dbReference>
<keyword evidence="1" id="KW-0479">Metal-binding</keyword>
<organism evidence="10 11">
    <name type="scientific">Acacia crassicarpa</name>
    <name type="common">northern wattle</name>
    <dbReference type="NCBI Taxonomy" id="499986"/>
    <lineage>
        <taxon>Eukaryota</taxon>
        <taxon>Viridiplantae</taxon>
        <taxon>Streptophyta</taxon>
        <taxon>Embryophyta</taxon>
        <taxon>Tracheophyta</taxon>
        <taxon>Spermatophyta</taxon>
        <taxon>Magnoliopsida</taxon>
        <taxon>eudicotyledons</taxon>
        <taxon>Gunneridae</taxon>
        <taxon>Pentapetalae</taxon>
        <taxon>rosids</taxon>
        <taxon>fabids</taxon>
        <taxon>Fabales</taxon>
        <taxon>Fabaceae</taxon>
        <taxon>Caesalpinioideae</taxon>
        <taxon>mimosoid clade</taxon>
        <taxon>Acacieae</taxon>
        <taxon>Acacia</taxon>
    </lineage>
</organism>
<feature type="region of interest" description="Disordered" evidence="8">
    <location>
        <begin position="433"/>
        <end position="452"/>
    </location>
</feature>
<keyword evidence="6" id="KW-0804">Transcription</keyword>
<feature type="compositionally biased region" description="Basic and acidic residues" evidence="8">
    <location>
        <begin position="298"/>
        <end position="307"/>
    </location>
</feature>
<evidence type="ECO:0000256" key="7">
    <source>
        <dbReference type="PROSITE-ProRule" id="PRU00042"/>
    </source>
</evidence>
<feature type="region of interest" description="Disordered" evidence="8">
    <location>
        <begin position="481"/>
        <end position="501"/>
    </location>
</feature>
<dbReference type="EMBL" id="JAWXYG010000003">
    <property type="protein sequence ID" value="KAK4278781.1"/>
    <property type="molecule type" value="Genomic_DNA"/>
</dbReference>
<feature type="compositionally biased region" description="Basic and acidic residues" evidence="8">
    <location>
        <begin position="601"/>
        <end position="610"/>
    </location>
</feature>
<feature type="region of interest" description="Disordered" evidence="8">
    <location>
        <begin position="528"/>
        <end position="620"/>
    </location>
</feature>
<feature type="compositionally biased region" description="Polar residues" evidence="8">
    <location>
        <begin position="285"/>
        <end position="297"/>
    </location>
</feature>
<evidence type="ECO:0000259" key="9">
    <source>
        <dbReference type="PROSITE" id="PS50157"/>
    </source>
</evidence>
<name>A0AAE1TBQ3_9FABA</name>
<feature type="region of interest" description="Disordered" evidence="8">
    <location>
        <begin position="1"/>
        <end position="56"/>
    </location>
</feature>
<feature type="compositionally biased region" description="Low complexity" evidence="8">
    <location>
        <begin position="202"/>
        <end position="216"/>
    </location>
</feature>
<feature type="domain" description="C2H2-type" evidence="9">
    <location>
        <begin position="358"/>
        <end position="380"/>
    </location>
</feature>
<dbReference type="PANTHER" id="PTHR45988">
    <property type="entry name" value="C2H2 TYPE ZINC FINGER TRANSCRIPTION FACTOR FAMILY-RELATED"/>
    <property type="match status" value="1"/>
</dbReference>
<evidence type="ECO:0000256" key="5">
    <source>
        <dbReference type="ARBA" id="ARBA00023015"/>
    </source>
</evidence>
<feature type="compositionally biased region" description="Polar residues" evidence="8">
    <location>
        <begin position="190"/>
        <end position="201"/>
    </location>
</feature>
<feature type="compositionally biased region" description="Basic and acidic residues" evidence="8">
    <location>
        <begin position="180"/>
        <end position="189"/>
    </location>
</feature>
<dbReference type="SMART" id="SM00355">
    <property type="entry name" value="ZnF_C2H2"/>
    <property type="match status" value="3"/>
</dbReference>
<feature type="region of interest" description="Disordered" evidence="8">
    <location>
        <begin position="155"/>
        <end position="226"/>
    </location>
</feature>
<keyword evidence="11" id="KW-1185">Reference proteome</keyword>
<feature type="compositionally biased region" description="Polar residues" evidence="8">
    <location>
        <begin position="166"/>
        <end position="179"/>
    </location>
</feature>
<feature type="compositionally biased region" description="Polar residues" evidence="8">
    <location>
        <begin position="433"/>
        <end position="442"/>
    </location>
</feature>
<protein>
    <recommendedName>
        <fullName evidence="9">C2H2-type domain-containing protein</fullName>
    </recommendedName>
</protein>
<keyword evidence="5" id="KW-0805">Transcription regulation</keyword>
<keyword evidence="2" id="KW-0677">Repeat</keyword>
<dbReference type="Gene3D" id="3.30.160.60">
    <property type="entry name" value="Classic Zinc Finger"/>
    <property type="match status" value="1"/>
</dbReference>
<evidence type="ECO:0000256" key="3">
    <source>
        <dbReference type="ARBA" id="ARBA00022771"/>
    </source>
</evidence>
<evidence type="ECO:0000256" key="6">
    <source>
        <dbReference type="ARBA" id="ARBA00023163"/>
    </source>
</evidence>
<feature type="compositionally biased region" description="Low complexity" evidence="8">
    <location>
        <begin position="38"/>
        <end position="51"/>
    </location>
</feature>
<dbReference type="InterPro" id="IPR036236">
    <property type="entry name" value="Znf_C2H2_sf"/>
</dbReference>
<keyword evidence="4" id="KW-0862">Zinc</keyword>
<evidence type="ECO:0000313" key="11">
    <source>
        <dbReference type="Proteomes" id="UP001293593"/>
    </source>
</evidence>
<dbReference type="GO" id="GO:0008270">
    <property type="term" value="F:zinc ion binding"/>
    <property type="evidence" value="ECO:0007669"/>
    <property type="project" value="UniProtKB-KW"/>
</dbReference>
<dbReference type="GO" id="GO:0005634">
    <property type="term" value="C:nucleus"/>
    <property type="evidence" value="ECO:0007669"/>
    <property type="project" value="TreeGrafter"/>
</dbReference>
<accession>A0AAE1TBQ3</accession>
<dbReference type="Proteomes" id="UP001293593">
    <property type="component" value="Unassembled WGS sequence"/>
</dbReference>
<dbReference type="GO" id="GO:0003700">
    <property type="term" value="F:DNA-binding transcription factor activity"/>
    <property type="evidence" value="ECO:0007669"/>
    <property type="project" value="InterPro"/>
</dbReference>
<dbReference type="Pfam" id="PF13912">
    <property type="entry name" value="zf-C2H2_6"/>
    <property type="match status" value="3"/>
</dbReference>
<sequence length="635" mass="70388">MDSEEENRLLSHEDDGLDRHQEEKDQETSDEEGKMSQKPSSSYSKLGKSTSGEGDGEGSLVHICDFCGKKFKSGKALGGHRRYHIQAQRKMEEQRNKASYTLRIKSTNLVIHNNNNNLIKSNSIGNSSGRCFRCLVCNKDFPSGKSLCGHMRSHPDRDWRGMNPPFVTTDNALASSSSEELIKDQDHQNRNSSSSPSTAEKSLSIPVDSSSSCSESSRLKKDMRGRKRIGEAEAAHIAALILMDMHLVGNYHLPHPLPIREPSPEKAAVLPVKKRKKNVMKNHVAGSSSSPAGTKSTDNCKEKIEGTDGDEELKGDIKVISLKKEKKNLNKKMKLGPEMIKSEEETVKQEEVKPSQSYVCDTCNRSFPCFQALGGHKTKHRNNIVKSMKGKEVVEQRQEEEQVEEDKICINGALSGEEAAALISSGERLLISSIDNENNSPQRPEEERVEEEDKICINGALSGEETAALIISSEETLLITSNDNENDSPQRQEEEQVEEEDKICINGALSGEEAAALISSEEKLVISSNDNENNSNEEEVEEARQQSASKIRVFDLNVPSSNDNENNSNEAEVEEARQQSASKIRGFDLNVPSSNDNENNSNKEEVEEARQQSASKIRGFDLNVPFVLEDEATDL</sequence>
<evidence type="ECO:0000313" key="10">
    <source>
        <dbReference type="EMBL" id="KAK4278781.1"/>
    </source>
</evidence>